<dbReference type="Proteomes" id="UP000054359">
    <property type="component" value="Unassembled WGS sequence"/>
</dbReference>
<name>A0A087UV40_STEMI</name>
<accession>A0A087UV40</accession>
<evidence type="ECO:0000313" key="2">
    <source>
        <dbReference type="EMBL" id="KFM81229.1"/>
    </source>
</evidence>
<dbReference type="OrthoDB" id="6434144at2759"/>
<organism evidence="2 3">
    <name type="scientific">Stegodyphus mimosarum</name>
    <name type="common">African social velvet spider</name>
    <dbReference type="NCBI Taxonomy" id="407821"/>
    <lineage>
        <taxon>Eukaryota</taxon>
        <taxon>Metazoa</taxon>
        <taxon>Ecdysozoa</taxon>
        <taxon>Arthropoda</taxon>
        <taxon>Chelicerata</taxon>
        <taxon>Arachnida</taxon>
        <taxon>Araneae</taxon>
        <taxon>Araneomorphae</taxon>
        <taxon>Entelegynae</taxon>
        <taxon>Eresoidea</taxon>
        <taxon>Eresidae</taxon>
        <taxon>Stegodyphus</taxon>
    </lineage>
</organism>
<proteinExistence type="predicted"/>
<protein>
    <submittedName>
        <fullName evidence="2">Uncharacterized protein</fullName>
    </submittedName>
</protein>
<gene>
    <name evidence="2" type="ORF">X975_09277</name>
</gene>
<feature type="region of interest" description="Disordered" evidence="1">
    <location>
        <begin position="80"/>
        <end position="105"/>
    </location>
</feature>
<dbReference type="EMBL" id="KK121794">
    <property type="protein sequence ID" value="KFM81229.1"/>
    <property type="molecule type" value="Genomic_DNA"/>
</dbReference>
<keyword evidence="3" id="KW-1185">Reference proteome</keyword>
<feature type="compositionally biased region" description="Low complexity" evidence="1">
    <location>
        <begin position="32"/>
        <end position="46"/>
    </location>
</feature>
<sequence>MAVDVAVGDSCPQQEDEDELLLAEGHVMREVSTTSTNTDFTSSESTQVSAGAPMSPSTVPANGSCPRRFGMLEGRPLTYEDHLLPLPDDDNPLVIDEGGDEATKD</sequence>
<reference evidence="2 3" key="1">
    <citation type="submission" date="2013-11" db="EMBL/GenBank/DDBJ databases">
        <title>Genome sequencing of Stegodyphus mimosarum.</title>
        <authorList>
            <person name="Bechsgaard J."/>
        </authorList>
    </citation>
    <scope>NUCLEOTIDE SEQUENCE [LARGE SCALE GENOMIC DNA]</scope>
</reference>
<dbReference type="AlphaFoldDB" id="A0A087UV40"/>
<feature type="region of interest" description="Disordered" evidence="1">
    <location>
        <begin position="32"/>
        <end position="67"/>
    </location>
</feature>
<feature type="non-terminal residue" evidence="2">
    <location>
        <position position="105"/>
    </location>
</feature>
<evidence type="ECO:0000256" key="1">
    <source>
        <dbReference type="SAM" id="MobiDB-lite"/>
    </source>
</evidence>
<evidence type="ECO:0000313" key="3">
    <source>
        <dbReference type="Proteomes" id="UP000054359"/>
    </source>
</evidence>